<evidence type="ECO:0000256" key="2">
    <source>
        <dbReference type="SAM" id="SignalP"/>
    </source>
</evidence>
<keyword evidence="2" id="KW-0732">Signal</keyword>
<name>A0A402CR28_9BACT</name>
<dbReference type="Pfam" id="PF14315">
    <property type="entry name" value="DUF4380"/>
    <property type="match status" value="1"/>
</dbReference>
<dbReference type="AlphaFoldDB" id="A0A402CR28"/>
<evidence type="ECO:0000313" key="3">
    <source>
        <dbReference type="EMBL" id="BDI27964.1"/>
    </source>
</evidence>
<dbReference type="KEGG" id="ccot:CCAX7_000150"/>
<dbReference type="OrthoDB" id="5914937at2"/>
<evidence type="ECO:0000313" key="4">
    <source>
        <dbReference type="Proteomes" id="UP000287394"/>
    </source>
</evidence>
<proteinExistence type="predicted"/>
<dbReference type="RefSeq" id="WP_119319926.1">
    <property type="nucleotide sequence ID" value="NZ_AP025739.1"/>
</dbReference>
<feature type="signal peptide" evidence="2">
    <location>
        <begin position="1"/>
        <end position="27"/>
    </location>
</feature>
<dbReference type="Proteomes" id="UP000287394">
    <property type="component" value="Chromosome"/>
</dbReference>
<feature type="compositionally biased region" description="Polar residues" evidence="1">
    <location>
        <begin position="327"/>
        <end position="339"/>
    </location>
</feature>
<gene>
    <name evidence="3" type="ORF">CCAX7_000150</name>
</gene>
<feature type="region of interest" description="Disordered" evidence="1">
    <location>
        <begin position="321"/>
        <end position="347"/>
    </location>
</feature>
<reference evidence="3 4" key="1">
    <citation type="journal article" date="2019" name="Int. J. Syst. Evol. Microbiol.">
        <title>Capsulimonas corticalis gen. nov., sp. nov., an aerobic capsulated bacterium, of a novel bacterial order, Capsulimonadales ord. nov., of the class Armatimonadia of the phylum Armatimonadetes.</title>
        <authorList>
            <person name="Li J."/>
            <person name="Kudo C."/>
            <person name="Tonouchi A."/>
        </authorList>
    </citation>
    <scope>NUCLEOTIDE SEQUENCE [LARGE SCALE GENOMIC DNA]</scope>
    <source>
        <strain evidence="3 4">AX-7</strain>
    </source>
</reference>
<keyword evidence="4" id="KW-1185">Reference proteome</keyword>
<feature type="chain" id="PRO_5043590646" evidence="2">
    <location>
        <begin position="28"/>
        <end position="347"/>
    </location>
</feature>
<accession>A0A402CR28</accession>
<organism evidence="3 4">
    <name type="scientific">Capsulimonas corticalis</name>
    <dbReference type="NCBI Taxonomy" id="2219043"/>
    <lineage>
        <taxon>Bacteria</taxon>
        <taxon>Bacillati</taxon>
        <taxon>Armatimonadota</taxon>
        <taxon>Armatimonadia</taxon>
        <taxon>Capsulimonadales</taxon>
        <taxon>Capsulimonadaceae</taxon>
        <taxon>Capsulimonas</taxon>
    </lineage>
</organism>
<sequence length="347" mass="37855">MMTLRRTALRLASIATTFSVLCAPANAAHRGAAAAASRSLVRVELISFRGWSDVYRITNGTADLIVAPGIGRILDYRLTGQPATNPLWINPALAGQSAAVMPGDWANFGGEKIWPSPQSDWPGHQHQSGEWPPDRQFECGPYSVSRLPNGIRLTGPWVKNYGLRVVRDITMDPRGASVHLSQRFIKSAGAADTYRIGVWSIAQTRPDAFVTIPLSPNSRFPKGYIALTPGAHGDPNWRVAGRTLQIHHVNHVDNKLGVDNPANRLSARYPSSPSRDTVFTIQFGSRTQGAYPDHGSSIEVYNRGDPAVAYLELEALSPLSAPGPGQSVDQEATWRLQTTARRRAHSR</sequence>
<evidence type="ECO:0000256" key="1">
    <source>
        <dbReference type="SAM" id="MobiDB-lite"/>
    </source>
</evidence>
<dbReference type="EMBL" id="AP025739">
    <property type="protein sequence ID" value="BDI27964.1"/>
    <property type="molecule type" value="Genomic_DNA"/>
</dbReference>
<protein>
    <submittedName>
        <fullName evidence="3">Uncharacterized protein</fullName>
    </submittedName>
</protein>
<dbReference type="InterPro" id="IPR025488">
    <property type="entry name" value="DUF4380"/>
</dbReference>